<dbReference type="PANTHER" id="PTHR36760:SF1">
    <property type="entry name" value="ACIDIC LEUCINE-RICH NUCLEAR PHOSPHOPROTEIN 32 FAMILY B PROTEIN"/>
    <property type="match status" value="1"/>
</dbReference>
<keyword evidence="3" id="KW-1133">Transmembrane helix</keyword>
<keyword evidence="5" id="KW-1185">Reference proteome</keyword>
<feature type="coiled-coil region" evidence="1">
    <location>
        <begin position="145"/>
        <end position="172"/>
    </location>
</feature>
<evidence type="ECO:0000256" key="2">
    <source>
        <dbReference type="SAM" id="MobiDB-lite"/>
    </source>
</evidence>
<feature type="transmembrane region" description="Helical" evidence="3">
    <location>
        <begin position="53"/>
        <end position="74"/>
    </location>
</feature>
<evidence type="ECO:0000313" key="4">
    <source>
        <dbReference type="EMBL" id="KAK9069375.1"/>
    </source>
</evidence>
<keyword evidence="1" id="KW-0175">Coiled coil</keyword>
<sequence length="567" mass="64487">MADELCSSSTCKFNTSFIPSLFLYDLSFLCSFIVSHPLYVSYFIFFSPYLFRFIFFISPLFLTTSLLILLSLIATTFPPSKLGFIQTMLEQLRSKLNDAHDEIDDEFRDFEDFEIYKIVFHVPPLITVGEGEDKQMTENTVTVTKSETERSLESLFEELDRFEDAIEMKEDETRSHLEDVAELRKLEFAETPISCGDQKSDENSFSVKLNSWRLDSSSSFESCGSMEDATTPFEMKDTETRSYIEEVVGELQNIIQPVKVSFSGDDQKTVQNSYSVKSNSTAEIDQTKVNETRSQVRAMLQKLEPEKKSISGEDQKTVQKTFSVKSRSTAATETKDHETRSHVRAVLQKLEPEKISISGESQKTVQKKSNSTAEIDQTKDIETTRSQVRGVLQKLEPAVISISGEDQTAAQNSFSQKSNSWRQDSSSSFGSYGSMRKEKEWKRTLACKLFEERNNSPGGEEGMDSLWEAYEDDNSSRKSKNRKEAMINQRKKSSGFKYFDDGENDEEEEEDDDEFMKNGQLCCLKALKLSTGKMNLGMGKPNLVKITKALKGFGWLHHVGSKNGKKY</sequence>
<feature type="compositionally biased region" description="Polar residues" evidence="2">
    <location>
        <begin position="358"/>
        <end position="375"/>
    </location>
</feature>
<evidence type="ECO:0000313" key="5">
    <source>
        <dbReference type="Proteomes" id="UP001408789"/>
    </source>
</evidence>
<organism evidence="4 5">
    <name type="scientific">Deinandra increscens subsp. villosa</name>
    <dbReference type="NCBI Taxonomy" id="3103831"/>
    <lineage>
        <taxon>Eukaryota</taxon>
        <taxon>Viridiplantae</taxon>
        <taxon>Streptophyta</taxon>
        <taxon>Embryophyta</taxon>
        <taxon>Tracheophyta</taxon>
        <taxon>Spermatophyta</taxon>
        <taxon>Magnoliopsida</taxon>
        <taxon>eudicotyledons</taxon>
        <taxon>Gunneridae</taxon>
        <taxon>Pentapetalae</taxon>
        <taxon>asterids</taxon>
        <taxon>campanulids</taxon>
        <taxon>Asterales</taxon>
        <taxon>Asteraceae</taxon>
        <taxon>Asteroideae</taxon>
        <taxon>Heliantheae alliance</taxon>
        <taxon>Madieae</taxon>
        <taxon>Madiinae</taxon>
        <taxon>Deinandra</taxon>
    </lineage>
</organism>
<protein>
    <submittedName>
        <fullName evidence="4">Uncharacterized protein</fullName>
    </submittedName>
</protein>
<keyword evidence="3" id="KW-0812">Transmembrane</keyword>
<accession>A0AAP0H499</accession>
<feature type="region of interest" description="Disordered" evidence="2">
    <location>
        <begin position="307"/>
        <end position="341"/>
    </location>
</feature>
<feature type="compositionally biased region" description="Polar residues" evidence="2">
    <location>
        <begin position="404"/>
        <end position="424"/>
    </location>
</feature>
<feature type="compositionally biased region" description="Polar residues" evidence="2">
    <location>
        <begin position="318"/>
        <end position="332"/>
    </location>
</feature>
<reference evidence="4 5" key="1">
    <citation type="submission" date="2024-04" db="EMBL/GenBank/DDBJ databases">
        <title>The reference genome of an endangered Asteraceae, Deinandra increscens subsp. villosa, native to the Central Coast of California.</title>
        <authorList>
            <person name="Guilliams M."/>
            <person name="Hasenstab-Lehman K."/>
            <person name="Meyer R."/>
            <person name="Mcevoy S."/>
        </authorList>
    </citation>
    <scope>NUCLEOTIDE SEQUENCE [LARGE SCALE GENOMIC DNA]</scope>
    <source>
        <tissue evidence="4">Leaf</tissue>
    </source>
</reference>
<name>A0AAP0H499_9ASTR</name>
<comment type="caution">
    <text evidence="4">The sequence shown here is derived from an EMBL/GenBank/DDBJ whole genome shotgun (WGS) entry which is preliminary data.</text>
</comment>
<proteinExistence type="predicted"/>
<keyword evidence="3" id="KW-0472">Membrane</keyword>
<dbReference type="Proteomes" id="UP001408789">
    <property type="component" value="Unassembled WGS sequence"/>
</dbReference>
<dbReference type="AlphaFoldDB" id="A0AAP0H499"/>
<feature type="compositionally biased region" description="Basic and acidic residues" evidence="2">
    <location>
        <begin position="307"/>
        <end position="317"/>
    </location>
</feature>
<evidence type="ECO:0000256" key="1">
    <source>
        <dbReference type="SAM" id="Coils"/>
    </source>
</evidence>
<evidence type="ECO:0000256" key="3">
    <source>
        <dbReference type="SAM" id="Phobius"/>
    </source>
</evidence>
<dbReference type="EMBL" id="JBCNJP010000013">
    <property type="protein sequence ID" value="KAK9069375.1"/>
    <property type="molecule type" value="Genomic_DNA"/>
</dbReference>
<feature type="transmembrane region" description="Helical" evidence="3">
    <location>
        <begin position="26"/>
        <end position="46"/>
    </location>
</feature>
<dbReference type="PANTHER" id="PTHR36760">
    <property type="entry name" value="ACIDIC LEUCINE-RICH NUCLEAR PHOSPHOPROTEIN 32 FAMILY B PROTEIN"/>
    <property type="match status" value="1"/>
</dbReference>
<feature type="region of interest" description="Disordered" evidence="2">
    <location>
        <begin position="355"/>
        <end position="381"/>
    </location>
</feature>
<gene>
    <name evidence="4" type="ORF">SSX86_011278</name>
</gene>
<feature type="region of interest" description="Disordered" evidence="2">
    <location>
        <begin position="404"/>
        <end position="433"/>
    </location>
</feature>